<comment type="pathway">
    <text evidence="7">Bacterial outer membrane biogenesis; LPS lipid A biosynthesis.</text>
</comment>
<feature type="domain" description="UDP-3-O-[3-hydroxymyristoyl] glucosamine N-acyltransferase non-repeat region" evidence="8">
    <location>
        <begin position="25"/>
        <end position="90"/>
    </location>
</feature>
<dbReference type="InterPro" id="IPR018357">
    <property type="entry name" value="Hexapep_transf_CS"/>
</dbReference>
<evidence type="ECO:0000313" key="9">
    <source>
        <dbReference type="EMBL" id="XBM00825.1"/>
    </source>
</evidence>
<dbReference type="GO" id="GO:0103118">
    <property type="term" value="F:UDP-3-O-[(3R)-3-hydroxyacyl]-glucosamine N-acyltransferase activity"/>
    <property type="evidence" value="ECO:0007669"/>
    <property type="project" value="UniProtKB-EC"/>
</dbReference>
<dbReference type="GO" id="GO:0016410">
    <property type="term" value="F:N-acyltransferase activity"/>
    <property type="evidence" value="ECO:0007669"/>
    <property type="project" value="InterPro"/>
</dbReference>
<evidence type="ECO:0000256" key="2">
    <source>
        <dbReference type="ARBA" id="ARBA00022556"/>
    </source>
</evidence>
<dbReference type="InterPro" id="IPR007691">
    <property type="entry name" value="LpxD"/>
</dbReference>
<sequence>MSGKKISLLELAEQFSAVLVGENQLIHDVSSLKSAHVGDICYLANAKLASSLLESSCSAVIVKCADGLPDTKSYLVCNDPALVFARVSNLFHPLPKSNGSIHASAVIAESVVLGQDVEIGPHVVIEESVRIADGVQLKAGVFVGRESIIGAHSIIMPNVVIYSESEIGQNCVIHAGAVIGSDGFGNAWAGDHWERIPQIGRVIIGDCVEIGANTTIDRGALDDTVIESGVRLDNQIQIAHNVKVGRHTAIAACTGIAGSAAIGENCLIGGGVLIGGHLSITDRVTLLAASAVPSSIEESGVYASGVPIVPHNTWLKNMVHLRKLDQLAKRIKYLEKCIEQQIEQGESCDTN</sequence>
<dbReference type="KEGG" id="cmav:ABHF33_00645"/>
<dbReference type="InterPro" id="IPR001451">
    <property type="entry name" value="Hexapep"/>
</dbReference>
<gene>
    <name evidence="7 9" type="primary">lpxD</name>
    <name evidence="9" type="ORF">ABHF33_00645</name>
</gene>
<keyword evidence="6 7" id="KW-0012">Acyltransferase</keyword>
<dbReference type="Gene3D" id="2.160.10.10">
    <property type="entry name" value="Hexapeptide repeat proteins"/>
    <property type="match status" value="1"/>
</dbReference>
<comment type="catalytic activity">
    <reaction evidence="7">
        <text>a UDP-3-O-[(3R)-3-hydroxyacyl]-alpha-D-glucosamine + a (3R)-hydroxyacyl-[ACP] = a UDP-2-N,3-O-bis[(3R)-3-hydroxyacyl]-alpha-D-glucosamine + holo-[ACP] + H(+)</text>
        <dbReference type="Rhea" id="RHEA:53836"/>
        <dbReference type="Rhea" id="RHEA-COMP:9685"/>
        <dbReference type="Rhea" id="RHEA-COMP:9945"/>
        <dbReference type="ChEBI" id="CHEBI:15378"/>
        <dbReference type="ChEBI" id="CHEBI:64479"/>
        <dbReference type="ChEBI" id="CHEBI:78827"/>
        <dbReference type="ChEBI" id="CHEBI:137740"/>
        <dbReference type="ChEBI" id="CHEBI:137748"/>
        <dbReference type="EC" id="2.3.1.191"/>
    </reaction>
</comment>
<dbReference type="PANTHER" id="PTHR43378">
    <property type="entry name" value="UDP-3-O-ACYLGLUCOSAMINE N-ACYLTRANSFERASE"/>
    <property type="match status" value="1"/>
</dbReference>
<dbReference type="Gene3D" id="3.40.1390.10">
    <property type="entry name" value="MurE/MurF, N-terminal domain"/>
    <property type="match status" value="1"/>
</dbReference>
<comment type="similarity">
    <text evidence="7">Belongs to the transferase hexapeptide repeat family. LpxD subfamily.</text>
</comment>
<dbReference type="NCBIfam" id="TIGR01853">
    <property type="entry name" value="lipid_A_lpxD"/>
    <property type="match status" value="1"/>
</dbReference>
<evidence type="ECO:0000256" key="5">
    <source>
        <dbReference type="ARBA" id="ARBA00023098"/>
    </source>
</evidence>
<evidence type="ECO:0000256" key="7">
    <source>
        <dbReference type="HAMAP-Rule" id="MF_00523"/>
    </source>
</evidence>
<evidence type="ECO:0000256" key="6">
    <source>
        <dbReference type="ARBA" id="ARBA00023315"/>
    </source>
</evidence>
<dbReference type="GO" id="GO:0016020">
    <property type="term" value="C:membrane"/>
    <property type="evidence" value="ECO:0007669"/>
    <property type="project" value="GOC"/>
</dbReference>
<dbReference type="InterPro" id="IPR020573">
    <property type="entry name" value="UDP_GlcNAc_AcTrfase_non-rep"/>
</dbReference>
<reference evidence="9" key="1">
    <citation type="submission" date="2024-05" db="EMBL/GenBank/DDBJ databases">
        <authorList>
            <person name="Yang L."/>
            <person name="Pan L."/>
        </authorList>
    </citation>
    <scope>NUCLEOTIDE SEQUENCE</scope>
    <source>
        <strain evidence="9">FCG-7</strain>
    </source>
</reference>
<dbReference type="HAMAP" id="MF_00523">
    <property type="entry name" value="LpxD"/>
    <property type="match status" value="1"/>
</dbReference>
<dbReference type="Pfam" id="PF00132">
    <property type="entry name" value="Hexapep"/>
    <property type="match status" value="1"/>
</dbReference>
<dbReference type="Pfam" id="PF04613">
    <property type="entry name" value="LpxD"/>
    <property type="match status" value="1"/>
</dbReference>
<organism evidence="9">
    <name type="scientific">Chitinibacter mangrovi</name>
    <dbReference type="NCBI Taxonomy" id="3153927"/>
    <lineage>
        <taxon>Bacteria</taxon>
        <taxon>Pseudomonadati</taxon>
        <taxon>Pseudomonadota</taxon>
        <taxon>Betaproteobacteria</taxon>
        <taxon>Neisseriales</taxon>
        <taxon>Chitinibacteraceae</taxon>
        <taxon>Chitinibacter</taxon>
    </lineage>
</organism>
<dbReference type="AlphaFoldDB" id="A0AAU7FB45"/>
<evidence type="ECO:0000256" key="1">
    <source>
        <dbReference type="ARBA" id="ARBA00022516"/>
    </source>
</evidence>
<keyword evidence="3 7" id="KW-0808">Transferase</keyword>
<dbReference type="Gene3D" id="1.20.5.170">
    <property type="match status" value="1"/>
</dbReference>
<dbReference type="NCBIfam" id="NF002060">
    <property type="entry name" value="PRK00892.1"/>
    <property type="match status" value="1"/>
</dbReference>
<evidence type="ECO:0000256" key="4">
    <source>
        <dbReference type="ARBA" id="ARBA00022737"/>
    </source>
</evidence>
<keyword evidence="5 7" id="KW-0443">Lipid metabolism</keyword>
<keyword evidence="1 7" id="KW-0444">Lipid biosynthesis</keyword>
<evidence type="ECO:0000259" key="8">
    <source>
        <dbReference type="Pfam" id="PF04613"/>
    </source>
</evidence>
<feature type="active site" description="Proton acceptor" evidence="7">
    <location>
        <position position="240"/>
    </location>
</feature>
<comment type="subunit">
    <text evidence="7">Homotrimer.</text>
</comment>
<comment type="function">
    <text evidence="7">Catalyzes the N-acylation of UDP-3-O-acylglucosamine using 3-hydroxyacyl-ACP as the acyl donor. Is involved in the biosynthesis of lipid A, a phosphorylated glycolipid that anchors the lipopolysaccharide to the outer membrane of the cell.</text>
</comment>
<accession>A0AAU7FB45</accession>
<dbReference type="EMBL" id="CP157355">
    <property type="protein sequence ID" value="XBM00825.1"/>
    <property type="molecule type" value="Genomic_DNA"/>
</dbReference>
<dbReference type="PANTHER" id="PTHR43378:SF2">
    <property type="entry name" value="UDP-3-O-ACYLGLUCOSAMINE N-ACYLTRANSFERASE 1, MITOCHONDRIAL-RELATED"/>
    <property type="match status" value="1"/>
</dbReference>
<dbReference type="PROSITE" id="PS00101">
    <property type="entry name" value="HEXAPEP_TRANSFERASES"/>
    <property type="match status" value="2"/>
</dbReference>
<name>A0AAU7FB45_9NEIS</name>
<dbReference type="RefSeq" id="WP_348945154.1">
    <property type="nucleotide sequence ID" value="NZ_CP157355.1"/>
</dbReference>
<dbReference type="SUPFAM" id="SSF51161">
    <property type="entry name" value="Trimeric LpxA-like enzymes"/>
    <property type="match status" value="1"/>
</dbReference>
<evidence type="ECO:0000256" key="3">
    <source>
        <dbReference type="ARBA" id="ARBA00022679"/>
    </source>
</evidence>
<keyword evidence="2 7" id="KW-0441">Lipid A biosynthesis</keyword>
<dbReference type="CDD" id="cd03352">
    <property type="entry name" value="LbH_LpxD"/>
    <property type="match status" value="1"/>
</dbReference>
<dbReference type="InterPro" id="IPR011004">
    <property type="entry name" value="Trimer_LpxA-like_sf"/>
</dbReference>
<protein>
    <recommendedName>
        <fullName evidence="7">UDP-3-O-acylglucosamine N-acyltransferase</fullName>
        <ecNumber evidence="7">2.3.1.191</ecNumber>
    </recommendedName>
</protein>
<keyword evidence="4 7" id="KW-0677">Repeat</keyword>
<dbReference type="GO" id="GO:0009245">
    <property type="term" value="P:lipid A biosynthetic process"/>
    <property type="evidence" value="ECO:0007669"/>
    <property type="project" value="UniProtKB-UniRule"/>
</dbReference>
<proteinExistence type="inferred from homology"/>
<dbReference type="EC" id="2.3.1.191" evidence="7"/>